<dbReference type="PANTHER" id="PTHR33745">
    <property type="entry name" value="RSBT ANTAGONIST PROTEIN RSBS-RELATED"/>
    <property type="match status" value="1"/>
</dbReference>
<dbReference type="OrthoDB" id="9800154at2"/>
<evidence type="ECO:0000256" key="1">
    <source>
        <dbReference type="ARBA" id="ARBA00022553"/>
    </source>
</evidence>
<dbReference type="InterPro" id="IPR036513">
    <property type="entry name" value="STAS_dom_sf"/>
</dbReference>
<sequence>MAKNKKLYEYLSQHAETISSTWYETIEETDPNSIYASTDPAVIQNLKSQNLAFNYKINRIFIEDEDVYLPILKEWAFEVTQDPEHLKTPIHYIIREFVRVRDLYISYVKEFVHLNHETVKGEEAEDLYHSLIKAFDLVIHIFIEEMYKNTSLQLQAQKDMITELSAPVIVLFHSVGLLPLIGDIDTVRAKLIMENTLHQCAKKKVTQLYIDLSGVVVIDTMVAHQLFSLIEALRLIGVSSTLSGIRPEIAQTAVQLGLSFEDISLRSTLASAIASDLKLKKV</sequence>
<evidence type="ECO:0000313" key="3">
    <source>
        <dbReference type="Proteomes" id="UP000501914"/>
    </source>
</evidence>
<dbReference type="AlphaFoldDB" id="A0A6H0WJJ8"/>
<name>A0A6H0WJJ8_9BACI</name>
<protein>
    <submittedName>
        <fullName evidence="2">RsbT co-antagonist RsbRC</fullName>
    </submittedName>
</protein>
<dbReference type="Proteomes" id="UP000501914">
    <property type="component" value="Chromosome"/>
</dbReference>
<dbReference type="CDD" id="cd07041">
    <property type="entry name" value="STAS_RsbR_RsbS_like"/>
    <property type="match status" value="1"/>
</dbReference>
<organism evidence="2 3">
    <name type="scientific">Bacillus tequilensis</name>
    <dbReference type="NCBI Taxonomy" id="227866"/>
    <lineage>
        <taxon>Bacteria</taxon>
        <taxon>Bacillati</taxon>
        <taxon>Bacillota</taxon>
        <taxon>Bacilli</taxon>
        <taxon>Bacillales</taxon>
        <taxon>Bacillaceae</taxon>
        <taxon>Bacillus</taxon>
    </lineage>
</organism>
<dbReference type="RefSeq" id="WP_024715368.1">
    <property type="nucleotide sequence ID" value="NZ_CP048852.1"/>
</dbReference>
<dbReference type="PROSITE" id="PS50801">
    <property type="entry name" value="STAS"/>
    <property type="match status" value="1"/>
</dbReference>
<dbReference type="Gene3D" id="3.30.750.24">
    <property type="entry name" value="STAS domain"/>
    <property type="match status" value="1"/>
</dbReference>
<dbReference type="SUPFAM" id="SSF52091">
    <property type="entry name" value="SpoIIaa-like"/>
    <property type="match status" value="1"/>
</dbReference>
<dbReference type="KEGG" id="bteq:G4P54_11170"/>
<proteinExistence type="predicted"/>
<dbReference type="InterPro" id="IPR002645">
    <property type="entry name" value="STAS_dom"/>
</dbReference>
<dbReference type="EMBL" id="CP048852">
    <property type="protein sequence ID" value="QIW80314.1"/>
    <property type="molecule type" value="Genomic_DNA"/>
</dbReference>
<reference evidence="2 3" key="1">
    <citation type="submission" date="2020-02" db="EMBL/GenBank/DDBJ databases">
        <title>Genome sequencing, annotation and comparative genomic analysis of Bacillus tequilensis EA-CB0015, an effective biological control agent against Pseudocercospora fijiensis in banana plants.</title>
        <authorList>
            <person name="Cuellar-Gaviria T.Z."/>
            <person name="Ju K.-S."/>
            <person name="Villegas-Escobar V."/>
        </authorList>
    </citation>
    <scope>NUCLEOTIDE SEQUENCE [LARGE SCALE GENOMIC DNA]</scope>
    <source>
        <strain evidence="2 3">EA-CB0015</strain>
    </source>
</reference>
<dbReference type="Pfam" id="PF01740">
    <property type="entry name" value="STAS"/>
    <property type="match status" value="1"/>
</dbReference>
<gene>
    <name evidence="2" type="primary">rsbRC</name>
    <name evidence="2" type="ORF">G4P54_11170</name>
</gene>
<dbReference type="InterPro" id="IPR051932">
    <property type="entry name" value="Bact_StressResp_Reg"/>
</dbReference>
<keyword evidence="1" id="KW-0597">Phosphoprotein</keyword>
<evidence type="ECO:0000313" key="2">
    <source>
        <dbReference type="EMBL" id="QIW80314.1"/>
    </source>
</evidence>
<accession>A0A6H0WJJ8</accession>
<dbReference type="PANTHER" id="PTHR33745:SF3">
    <property type="entry name" value="RSBT CO-ANTAGONIST PROTEIN RSBRC"/>
    <property type="match status" value="1"/>
</dbReference>
<keyword evidence="3" id="KW-1185">Reference proteome</keyword>